<name>A0ABX8FB81_9BACI</name>
<dbReference type="RefSeq" id="WP_214476360.1">
    <property type="nucleotide sequence ID" value="NZ_CP071709.1"/>
</dbReference>
<gene>
    <name evidence="1" type="ORF">J1899_20390</name>
</gene>
<reference evidence="1 2" key="1">
    <citation type="submission" date="2021-03" db="EMBL/GenBank/DDBJ databases">
        <title>The first data on the complete genome of the tetrodotoxin-producing bacterium.</title>
        <authorList>
            <person name="Melnikova D.I."/>
            <person name="Nijland R."/>
            <person name="Magarlamov T.Y."/>
        </authorList>
    </citation>
    <scope>NUCLEOTIDE SEQUENCE [LARGE SCALE GENOMIC DNA]</scope>
    <source>
        <strain evidence="1 2">1839</strain>
    </source>
</reference>
<evidence type="ECO:0000313" key="2">
    <source>
        <dbReference type="Proteomes" id="UP000679247"/>
    </source>
</evidence>
<sequence>MLTQYQFSQVARINNEYGDEVEIELMKHPDYYRVVATICEDSTPFKDYIGIGLDNYNQALALRQAIHKLHWAAYRSCHCSLLDSS</sequence>
<accession>A0ABX8FB81</accession>
<organism evidence="1 2">
    <name type="scientific">Cytobacillus gottheilii</name>
    <dbReference type="NCBI Taxonomy" id="859144"/>
    <lineage>
        <taxon>Bacteria</taxon>
        <taxon>Bacillati</taxon>
        <taxon>Bacillota</taxon>
        <taxon>Bacilli</taxon>
        <taxon>Bacillales</taxon>
        <taxon>Bacillaceae</taxon>
        <taxon>Cytobacillus</taxon>
    </lineage>
</organism>
<proteinExistence type="predicted"/>
<dbReference type="EMBL" id="CP071709">
    <property type="protein sequence ID" value="QVY61284.1"/>
    <property type="molecule type" value="Genomic_DNA"/>
</dbReference>
<protein>
    <submittedName>
        <fullName evidence="1">Uncharacterized protein</fullName>
    </submittedName>
</protein>
<evidence type="ECO:0000313" key="1">
    <source>
        <dbReference type="EMBL" id="QVY61284.1"/>
    </source>
</evidence>
<keyword evidence="2" id="KW-1185">Reference proteome</keyword>
<dbReference type="Proteomes" id="UP000679247">
    <property type="component" value="Chromosome"/>
</dbReference>